<gene>
    <name evidence="17" type="ORF">ADUPG1_001495</name>
</gene>
<feature type="domain" description="Arginyl tRNA synthetase N-terminal" evidence="16">
    <location>
        <begin position="56"/>
        <end position="130"/>
    </location>
</feature>
<reference evidence="17" key="1">
    <citation type="submission" date="2022-03" db="EMBL/GenBank/DDBJ databases">
        <title>Draft genome sequence of Aduncisulcus paluster, a free-living microaerophilic Fornicata.</title>
        <authorList>
            <person name="Yuyama I."/>
            <person name="Kume K."/>
            <person name="Tamura T."/>
            <person name="Inagaki Y."/>
            <person name="Hashimoto T."/>
        </authorList>
    </citation>
    <scope>NUCLEOTIDE SEQUENCE</scope>
    <source>
        <strain evidence="17">NY0171</strain>
    </source>
</reference>
<organism evidence="17 18">
    <name type="scientific">Aduncisulcus paluster</name>
    <dbReference type="NCBI Taxonomy" id="2918883"/>
    <lineage>
        <taxon>Eukaryota</taxon>
        <taxon>Metamonada</taxon>
        <taxon>Carpediemonas-like organisms</taxon>
        <taxon>Aduncisulcus</taxon>
    </lineage>
</organism>
<feature type="compositionally biased region" description="Basic and acidic residues" evidence="14">
    <location>
        <begin position="54"/>
        <end position="67"/>
    </location>
</feature>
<dbReference type="InterPro" id="IPR014729">
    <property type="entry name" value="Rossmann-like_a/b/a_fold"/>
</dbReference>
<feature type="transmembrane region" description="Helical" evidence="15">
    <location>
        <begin position="6"/>
        <end position="22"/>
    </location>
</feature>
<dbReference type="PANTHER" id="PTHR11956:SF5">
    <property type="entry name" value="ARGININE--TRNA LIGASE, CYTOPLASMIC"/>
    <property type="match status" value="1"/>
</dbReference>
<keyword evidence="5 13" id="KW-0547">Nucleotide-binding</keyword>
<keyword evidence="9" id="KW-0811">Translocation</keyword>
<dbReference type="Pfam" id="PF02416">
    <property type="entry name" value="TatA_B_E"/>
    <property type="match status" value="1"/>
</dbReference>
<evidence type="ECO:0000256" key="3">
    <source>
        <dbReference type="ARBA" id="ARBA00022598"/>
    </source>
</evidence>
<evidence type="ECO:0000313" key="17">
    <source>
        <dbReference type="EMBL" id="GKT30372.1"/>
    </source>
</evidence>
<comment type="similarity">
    <text evidence="13">Belongs to the class-I aminoacyl-tRNA synthetase family.</text>
</comment>
<dbReference type="InterPro" id="IPR001278">
    <property type="entry name" value="Arg-tRNA-ligase"/>
</dbReference>
<evidence type="ECO:0000313" key="18">
    <source>
        <dbReference type="Proteomes" id="UP001057375"/>
    </source>
</evidence>
<keyword evidence="11 13" id="KW-0030">Aminoacyl-tRNA synthetase</keyword>
<comment type="caution">
    <text evidence="17">The sequence shown here is derived from an EMBL/GenBank/DDBJ whole genome shotgun (WGS) entry which is preliminary data.</text>
</comment>
<sequence>MGMPSGFELFAIVAVVVLLFGGKKIPEMMKGLGKGIKDFKGAIKEDEPTTMATNDKKIEDEKVEETKSSTTDTTTKDITLGHFATPVAFSLAKELRKNPMMIAEDLAGKFENSTIFESVVAIKGFVNFKLSNDFLTSQIDTALSLQEEFAKGETKNEKILLEFVSANPTGPLHIGHARGAVFGDALFKVGKYLGYDVTSEYYVNDAGAQMQLLATSLNLAAKENILKEEVEYPEQFYRGDYLIDIAQKCVELYGKDVFNDPSKEEELALFAKDEVLKIIKKDMADLGVSFDNYVSEKSLY</sequence>
<dbReference type="PRINTS" id="PR01038">
    <property type="entry name" value="TRNASYNTHARG"/>
</dbReference>
<keyword evidence="4 15" id="KW-0812">Transmembrane</keyword>
<keyword evidence="13" id="KW-0648">Protein biosynthesis</keyword>
<evidence type="ECO:0000256" key="1">
    <source>
        <dbReference type="ARBA" id="ARBA00004167"/>
    </source>
</evidence>
<dbReference type="HAMAP" id="MF_00236">
    <property type="entry name" value="TatA_E"/>
    <property type="match status" value="1"/>
</dbReference>
<evidence type="ECO:0000256" key="7">
    <source>
        <dbReference type="ARBA" id="ARBA00022927"/>
    </source>
</evidence>
<comment type="subcellular location">
    <subcellularLocation>
        <location evidence="1">Membrane</location>
        <topology evidence="1">Single-pass membrane protein</topology>
    </subcellularLocation>
</comment>
<name>A0ABQ5KCU9_9EUKA</name>
<dbReference type="Pfam" id="PF03485">
    <property type="entry name" value="Arg_tRNA_synt_N"/>
    <property type="match status" value="1"/>
</dbReference>
<dbReference type="InterPro" id="IPR035684">
    <property type="entry name" value="ArgRS_core"/>
</dbReference>
<protein>
    <recommendedName>
        <fullName evidence="12">Arginyl-tRNA synthetase</fullName>
    </recommendedName>
</protein>
<dbReference type="PROSITE" id="PS00178">
    <property type="entry name" value="AA_TRNA_LIGASE_I"/>
    <property type="match status" value="1"/>
</dbReference>
<dbReference type="Gene3D" id="1.20.5.3310">
    <property type="match status" value="1"/>
</dbReference>
<evidence type="ECO:0000256" key="5">
    <source>
        <dbReference type="ARBA" id="ARBA00022741"/>
    </source>
</evidence>
<evidence type="ECO:0000256" key="13">
    <source>
        <dbReference type="RuleBase" id="RU363038"/>
    </source>
</evidence>
<dbReference type="Gene3D" id="3.40.50.620">
    <property type="entry name" value="HUPs"/>
    <property type="match status" value="1"/>
</dbReference>
<evidence type="ECO:0000259" key="16">
    <source>
        <dbReference type="SMART" id="SM01016"/>
    </source>
</evidence>
<dbReference type="GO" id="GO:0016874">
    <property type="term" value="F:ligase activity"/>
    <property type="evidence" value="ECO:0007669"/>
    <property type="project" value="UniProtKB-KW"/>
</dbReference>
<keyword evidence="6 13" id="KW-0067">ATP-binding</keyword>
<evidence type="ECO:0000256" key="8">
    <source>
        <dbReference type="ARBA" id="ARBA00022989"/>
    </source>
</evidence>
<dbReference type="Gene3D" id="3.30.1360.70">
    <property type="entry name" value="Arginyl tRNA synthetase N-terminal domain"/>
    <property type="match status" value="1"/>
</dbReference>
<keyword evidence="8 15" id="KW-1133">Transmembrane helix</keyword>
<dbReference type="SUPFAM" id="SSF55190">
    <property type="entry name" value="Arginyl-tRNA synthetase (ArgRS), N-terminal 'additional' domain"/>
    <property type="match status" value="1"/>
</dbReference>
<evidence type="ECO:0000256" key="12">
    <source>
        <dbReference type="ARBA" id="ARBA00033033"/>
    </source>
</evidence>
<accession>A0ABQ5KCU9</accession>
<keyword evidence="3 13" id="KW-0436">Ligase</keyword>
<dbReference type="InterPro" id="IPR036695">
    <property type="entry name" value="Arg-tRNA-synth_N_sf"/>
</dbReference>
<evidence type="ECO:0000256" key="14">
    <source>
        <dbReference type="SAM" id="MobiDB-lite"/>
    </source>
</evidence>
<dbReference type="EMBL" id="BQXS01001261">
    <property type="protein sequence ID" value="GKT30372.1"/>
    <property type="molecule type" value="Genomic_DNA"/>
</dbReference>
<dbReference type="SMART" id="SM01016">
    <property type="entry name" value="Arg_tRNA_synt_N"/>
    <property type="match status" value="1"/>
</dbReference>
<evidence type="ECO:0000256" key="11">
    <source>
        <dbReference type="ARBA" id="ARBA00023146"/>
    </source>
</evidence>
<keyword evidence="2" id="KW-0813">Transport</keyword>
<dbReference type="InterPro" id="IPR003369">
    <property type="entry name" value="TatA/B/E"/>
</dbReference>
<evidence type="ECO:0000256" key="15">
    <source>
        <dbReference type="SAM" id="Phobius"/>
    </source>
</evidence>
<keyword evidence="7" id="KW-0653">Protein transport</keyword>
<proteinExistence type="inferred from homology"/>
<feature type="non-terminal residue" evidence="17">
    <location>
        <position position="300"/>
    </location>
</feature>
<dbReference type="InterPro" id="IPR001412">
    <property type="entry name" value="aa-tRNA-synth_I_CS"/>
</dbReference>
<dbReference type="SUPFAM" id="SSF52374">
    <property type="entry name" value="Nucleotidylyl transferase"/>
    <property type="match status" value="1"/>
</dbReference>
<keyword evidence="18" id="KW-1185">Reference proteome</keyword>
<dbReference type="PANTHER" id="PTHR11956">
    <property type="entry name" value="ARGINYL-TRNA SYNTHETASE"/>
    <property type="match status" value="1"/>
</dbReference>
<evidence type="ECO:0000256" key="10">
    <source>
        <dbReference type="ARBA" id="ARBA00023136"/>
    </source>
</evidence>
<evidence type="ECO:0000256" key="2">
    <source>
        <dbReference type="ARBA" id="ARBA00022448"/>
    </source>
</evidence>
<dbReference type="InterPro" id="IPR005148">
    <property type="entry name" value="Arg-tRNA-synth_N"/>
</dbReference>
<dbReference type="Proteomes" id="UP001057375">
    <property type="component" value="Unassembled WGS sequence"/>
</dbReference>
<dbReference type="Pfam" id="PF00750">
    <property type="entry name" value="tRNA-synt_1d"/>
    <property type="match status" value="1"/>
</dbReference>
<evidence type="ECO:0000256" key="9">
    <source>
        <dbReference type="ARBA" id="ARBA00023010"/>
    </source>
</evidence>
<evidence type="ECO:0000256" key="6">
    <source>
        <dbReference type="ARBA" id="ARBA00022840"/>
    </source>
</evidence>
<keyword evidence="10 15" id="KW-0472">Membrane</keyword>
<evidence type="ECO:0000256" key="4">
    <source>
        <dbReference type="ARBA" id="ARBA00022692"/>
    </source>
</evidence>
<dbReference type="InterPro" id="IPR006312">
    <property type="entry name" value="TatA/E"/>
</dbReference>
<feature type="region of interest" description="Disordered" evidence="14">
    <location>
        <begin position="48"/>
        <end position="70"/>
    </location>
</feature>